<comment type="caution">
    <text evidence="13">The sequence shown here is derived from an EMBL/GenBank/DDBJ whole genome shotgun (WGS) entry which is preliminary data.</text>
</comment>
<keyword evidence="5" id="KW-0175">Coiled coil</keyword>
<evidence type="ECO:0000256" key="8">
    <source>
        <dbReference type="ARBA" id="ARBA00039489"/>
    </source>
</evidence>
<keyword evidence="14" id="KW-1185">Reference proteome</keyword>
<accession>A0A401SV04</accession>
<dbReference type="OMA" id="QGSCAKE"/>
<evidence type="ECO:0000256" key="10">
    <source>
        <dbReference type="ARBA" id="ARBA00049681"/>
    </source>
</evidence>
<dbReference type="GO" id="GO:0002250">
    <property type="term" value="P:adaptive immune response"/>
    <property type="evidence" value="ECO:0007669"/>
    <property type="project" value="UniProtKB-KW"/>
</dbReference>
<dbReference type="PROSITE" id="PS51406">
    <property type="entry name" value="FIBRINOGEN_C_2"/>
    <property type="match status" value="1"/>
</dbReference>
<dbReference type="InterPro" id="IPR036056">
    <property type="entry name" value="Fibrinogen-like_C"/>
</dbReference>
<feature type="signal peptide" evidence="11">
    <location>
        <begin position="1"/>
        <end position="15"/>
    </location>
</feature>
<comment type="function">
    <text evidence="9">Immune suppressive molecule that inhibits antigen-specific T-cell activation by acting as a major ligand of LAG3. Responsible for LAG3 T-cell inhibitory function. Binds LAG3 independently from MHC class II (MHC-II). Secreted by, and promotes growth of, hepatocytes.</text>
</comment>
<dbReference type="GO" id="GO:0005201">
    <property type="term" value="F:extracellular matrix structural constituent"/>
    <property type="evidence" value="ECO:0007669"/>
    <property type="project" value="TreeGrafter"/>
</dbReference>
<dbReference type="GO" id="GO:0072377">
    <property type="term" value="P:blood coagulation, common pathway"/>
    <property type="evidence" value="ECO:0007669"/>
    <property type="project" value="TreeGrafter"/>
</dbReference>
<dbReference type="InterPro" id="IPR037579">
    <property type="entry name" value="FIB_ANG-like"/>
</dbReference>
<dbReference type="GO" id="GO:0005577">
    <property type="term" value="C:fibrinogen complex"/>
    <property type="evidence" value="ECO:0007669"/>
    <property type="project" value="TreeGrafter"/>
</dbReference>
<proteinExistence type="predicted"/>
<name>A0A401SV04_CHIPU</name>
<dbReference type="InterPro" id="IPR002181">
    <property type="entry name" value="Fibrinogen_a/b/g_C_dom"/>
</dbReference>
<comment type="subunit">
    <text evidence="10">Homodimer. Interacts (via the Fibrinogen C-terminal domain) with LAG3 (via Ig-like domains 1 and 2).</text>
</comment>
<evidence type="ECO:0000256" key="5">
    <source>
        <dbReference type="ARBA" id="ARBA00023054"/>
    </source>
</evidence>
<dbReference type="SUPFAM" id="SSF56496">
    <property type="entry name" value="Fibrinogen C-terminal domain-like"/>
    <property type="match status" value="1"/>
</dbReference>
<dbReference type="InterPro" id="IPR014716">
    <property type="entry name" value="Fibrinogen_a/b/g_C_1"/>
</dbReference>
<evidence type="ECO:0000259" key="12">
    <source>
        <dbReference type="PROSITE" id="PS51406"/>
    </source>
</evidence>
<dbReference type="CDD" id="cd00087">
    <property type="entry name" value="FReD"/>
    <property type="match status" value="1"/>
</dbReference>
<evidence type="ECO:0000256" key="11">
    <source>
        <dbReference type="SAM" id="SignalP"/>
    </source>
</evidence>
<sequence length="331" mass="38458">MMLLVFLLFLDQSLAAHRALQEDEICMFEVSKLQQQLQHLQAQFLLGTWQLKHLREHNEHWTKKSPTAEKNEQGTTLPHITSHQFAYHHDCSDIYNSGKTTSGYYQIKPKSMTEPFLAYCDMSDGGGWTVIQRRSNGKVNFNRGWDDYKSGFGSFQGRKDEYWLGNEKMHQILAAGKYLVKFDLTDWNGDKRYATYEKFYISDEKDKYRLTFGAYDGNAGDALSGGLVPEFQWSASHNGMQFSTPDQDNDRYLQGSCSQETQCGWWFNRCHAANLNGKYYRHGNYTGKYDKGIIWFTWTGWWYSLKNTVMKIRPLYFFPSAGSGDYESKLG</sequence>
<dbReference type="GO" id="GO:0034116">
    <property type="term" value="P:positive regulation of heterotypic cell-cell adhesion"/>
    <property type="evidence" value="ECO:0007669"/>
    <property type="project" value="TreeGrafter"/>
</dbReference>
<dbReference type="STRING" id="137246.A0A401SV04"/>
<dbReference type="Pfam" id="PF00147">
    <property type="entry name" value="Fibrinogen_C"/>
    <property type="match status" value="1"/>
</dbReference>
<feature type="domain" description="Fibrinogen C-terminal" evidence="12">
    <location>
        <begin position="82"/>
        <end position="316"/>
    </location>
</feature>
<evidence type="ECO:0000256" key="2">
    <source>
        <dbReference type="ARBA" id="ARBA00022525"/>
    </source>
</evidence>
<protein>
    <recommendedName>
        <fullName evidence="8">Fibrinogen-like protein 1</fullName>
    </recommendedName>
</protein>
<evidence type="ECO:0000256" key="3">
    <source>
        <dbReference type="ARBA" id="ARBA00022729"/>
    </source>
</evidence>
<keyword evidence="4" id="KW-0391">Immunity</keyword>
<dbReference type="OrthoDB" id="7725475at2759"/>
<evidence type="ECO:0000256" key="6">
    <source>
        <dbReference type="ARBA" id="ARBA00023130"/>
    </source>
</evidence>
<dbReference type="NCBIfam" id="NF040941">
    <property type="entry name" value="GGGWT_bact"/>
    <property type="match status" value="1"/>
</dbReference>
<keyword evidence="2" id="KW-0964">Secreted</keyword>
<dbReference type="FunFam" id="3.90.215.10:FF:000001">
    <property type="entry name" value="Tenascin isoform 1"/>
    <property type="match status" value="1"/>
</dbReference>
<comment type="subcellular location">
    <subcellularLocation>
        <location evidence="1">Secreted</location>
    </subcellularLocation>
</comment>
<dbReference type="PANTHER" id="PTHR47221:SF8">
    <property type="entry name" value="FIBRINOGEN LIKE 1A"/>
    <property type="match status" value="1"/>
</dbReference>
<dbReference type="PROSITE" id="PS00514">
    <property type="entry name" value="FIBRINOGEN_C_1"/>
    <property type="match status" value="1"/>
</dbReference>
<evidence type="ECO:0000256" key="7">
    <source>
        <dbReference type="ARBA" id="ARBA00023157"/>
    </source>
</evidence>
<dbReference type="GO" id="GO:0042730">
    <property type="term" value="P:fibrinolysis"/>
    <property type="evidence" value="ECO:0007669"/>
    <property type="project" value="TreeGrafter"/>
</dbReference>
<dbReference type="PANTHER" id="PTHR47221">
    <property type="entry name" value="FIBRINOGEN ALPHA CHAIN"/>
    <property type="match status" value="1"/>
</dbReference>
<keyword evidence="6" id="KW-1064">Adaptive immunity</keyword>
<dbReference type="InterPro" id="IPR020837">
    <property type="entry name" value="Fibrinogen_CS"/>
</dbReference>
<evidence type="ECO:0000256" key="9">
    <source>
        <dbReference type="ARBA" id="ARBA00049639"/>
    </source>
</evidence>
<evidence type="ECO:0000313" key="13">
    <source>
        <dbReference type="EMBL" id="GCC34237.1"/>
    </source>
</evidence>
<dbReference type="Proteomes" id="UP000287033">
    <property type="component" value="Unassembled WGS sequence"/>
</dbReference>
<gene>
    <name evidence="13" type="ORF">chiPu_0012710</name>
</gene>
<dbReference type="GO" id="GO:0030674">
    <property type="term" value="F:protein-macromolecule adaptor activity"/>
    <property type="evidence" value="ECO:0007669"/>
    <property type="project" value="TreeGrafter"/>
</dbReference>
<reference evidence="13 14" key="1">
    <citation type="journal article" date="2018" name="Nat. Ecol. Evol.">
        <title>Shark genomes provide insights into elasmobranch evolution and the origin of vertebrates.</title>
        <authorList>
            <person name="Hara Y"/>
            <person name="Yamaguchi K"/>
            <person name="Onimaru K"/>
            <person name="Kadota M"/>
            <person name="Koyanagi M"/>
            <person name="Keeley SD"/>
            <person name="Tatsumi K"/>
            <person name="Tanaka K"/>
            <person name="Motone F"/>
            <person name="Kageyama Y"/>
            <person name="Nozu R"/>
            <person name="Adachi N"/>
            <person name="Nishimura O"/>
            <person name="Nakagawa R"/>
            <person name="Tanegashima C"/>
            <person name="Kiyatake I"/>
            <person name="Matsumoto R"/>
            <person name="Murakumo K"/>
            <person name="Nishida K"/>
            <person name="Terakita A"/>
            <person name="Kuratani S"/>
            <person name="Sato K"/>
            <person name="Hyodo S Kuraku.S."/>
        </authorList>
    </citation>
    <scope>NUCLEOTIDE SEQUENCE [LARGE SCALE GENOMIC DNA]</scope>
</reference>
<dbReference type="Gene3D" id="3.90.215.10">
    <property type="entry name" value="Gamma Fibrinogen, chain A, domain 1"/>
    <property type="match status" value="1"/>
</dbReference>
<keyword evidence="7" id="KW-1015">Disulfide bond</keyword>
<organism evidence="13 14">
    <name type="scientific">Chiloscyllium punctatum</name>
    <name type="common">Brownbanded bambooshark</name>
    <name type="synonym">Hemiscyllium punctatum</name>
    <dbReference type="NCBI Taxonomy" id="137246"/>
    <lineage>
        <taxon>Eukaryota</taxon>
        <taxon>Metazoa</taxon>
        <taxon>Chordata</taxon>
        <taxon>Craniata</taxon>
        <taxon>Vertebrata</taxon>
        <taxon>Chondrichthyes</taxon>
        <taxon>Elasmobranchii</taxon>
        <taxon>Galeomorphii</taxon>
        <taxon>Galeoidea</taxon>
        <taxon>Orectolobiformes</taxon>
        <taxon>Hemiscylliidae</taxon>
        <taxon>Chiloscyllium</taxon>
    </lineage>
</organism>
<keyword evidence="3 11" id="KW-0732">Signal</keyword>
<evidence type="ECO:0000256" key="4">
    <source>
        <dbReference type="ARBA" id="ARBA00022859"/>
    </source>
</evidence>
<evidence type="ECO:0000313" key="14">
    <source>
        <dbReference type="Proteomes" id="UP000287033"/>
    </source>
</evidence>
<feature type="chain" id="PRO_5019498216" description="Fibrinogen-like protein 1" evidence="11">
    <location>
        <begin position="16"/>
        <end position="331"/>
    </location>
</feature>
<dbReference type="SMART" id="SM00186">
    <property type="entry name" value="FBG"/>
    <property type="match status" value="1"/>
</dbReference>
<dbReference type="AlphaFoldDB" id="A0A401SV04"/>
<dbReference type="EMBL" id="BEZZ01000581">
    <property type="protein sequence ID" value="GCC34237.1"/>
    <property type="molecule type" value="Genomic_DNA"/>
</dbReference>
<evidence type="ECO:0000256" key="1">
    <source>
        <dbReference type="ARBA" id="ARBA00004613"/>
    </source>
</evidence>
<dbReference type="GO" id="GO:0070527">
    <property type="term" value="P:platelet aggregation"/>
    <property type="evidence" value="ECO:0007669"/>
    <property type="project" value="TreeGrafter"/>
</dbReference>